<dbReference type="SUPFAM" id="SSF54427">
    <property type="entry name" value="NTF2-like"/>
    <property type="match status" value="1"/>
</dbReference>
<dbReference type="Proteomes" id="UP000077002">
    <property type="component" value="Unassembled WGS sequence"/>
</dbReference>
<dbReference type="Gene3D" id="3.10.450.50">
    <property type="match status" value="1"/>
</dbReference>
<organism evidence="1 2">
    <name type="scientific">Fonsecaea monophora</name>
    <dbReference type="NCBI Taxonomy" id="254056"/>
    <lineage>
        <taxon>Eukaryota</taxon>
        <taxon>Fungi</taxon>
        <taxon>Dikarya</taxon>
        <taxon>Ascomycota</taxon>
        <taxon>Pezizomycotina</taxon>
        <taxon>Eurotiomycetes</taxon>
        <taxon>Chaetothyriomycetidae</taxon>
        <taxon>Chaetothyriales</taxon>
        <taxon>Herpotrichiellaceae</taxon>
        <taxon>Fonsecaea</taxon>
    </lineage>
</organism>
<reference evidence="1 2" key="1">
    <citation type="submission" date="2016-03" db="EMBL/GenBank/DDBJ databases">
        <title>Draft genome sequence of the Fonsecaea monophora CBS 269.37.</title>
        <authorList>
            <person name="Bombassaro A."/>
            <person name="Vinicius W.A."/>
            <person name="De Hoog S."/>
            <person name="Sun J."/>
            <person name="Souza E.M."/>
            <person name="Raittz R.T."/>
            <person name="Costa F."/>
            <person name="Leao A.C."/>
            <person name="Tadra-Sfeir M.Z."/>
            <person name="Baura V."/>
            <person name="Balsanelli E."/>
            <person name="Pedrosa F.O."/>
            <person name="Moreno L.F."/>
            <person name="Steffens M.B."/>
            <person name="Xi L."/>
            <person name="Bocca A.L."/>
            <person name="Felipe M.S."/>
            <person name="Teixeira M."/>
            <person name="Telles Filho F.Q."/>
            <person name="Azevedo C.M."/>
            <person name="Gomes R."/>
            <person name="Vicente V.A."/>
        </authorList>
    </citation>
    <scope>NUCLEOTIDE SEQUENCE [LARGE SCALE GENOMIC DNA]</scope>
    <source>
        <strain evidence="1 2">CBS 269.37</strain>
    </source>
</reference>
<dbReference type="GO" id="GO:0030638">
    <property type="term" value="P:polyketide metabolic process"/>
    <property type="evidence" value="ECO:0007669"/>
    <property type="project" value="InterPro"/>
</dbReference>
<dbReference type="EMBL" id="LVKK01000019">
    <property type="protein sequence ID" value="OAG41955.1"/>
    <property type="molecule type" value="Genomic_DNA"/>
</dbReference>
<gene>
    <name evidence="1" type="ORF">AYO21_03690</name>
</gene>
<protein>
    <recommendedName>
        <fullName evidence="3">SnoaL-like domain-containing protein</fullName>
    </recommendedName>
</protein>
<dbReference type="InterPro" id="IPR009959">
    <property type="entry name" value="Cyclase_SnoaL-like"/>
</dbReference>
<accession>A0A177FCJ0</accession>
<evidence type="ECO:0000313" key="1">
    <source>
        <dbReference type="EMBL" id="OAG41955.1"/>
    </source>
</evidence>
<evidence type="ECO:0008006" key="3">
    <source>
        <dbReference type="Google" id="ProtNLM"/>
    </source>
</evidence>
<name>A0A177FCJ0_9EURO</name>
<dbReference type="InterPro" id="IPR032710">
    <property type="entry name" value="NTF2-like_dom_sf"/>
</dbReference>
<dbReference type="GeneID" id="34598861"/>
<dbReference type="OrthoDB" id="4136194at2759"/>
<dbReference type="RefSeq" id="XP_022513907.1">
    <property type="nucleotide sequence ID" value="XM_022653664.1"/>
</dbReference>
<dbReference type="PANTHER" id="PTHR38436">
    <property type="entry name" value="POLYKETIDE CYCLASE SNOAL-LIKE DOMAIN"/>
    <property type="match status" value="1"/>
</dbReference>
<proteinExistence type="predicted"/>
<dbReference type="AlphaFoldDB" id="A0A177FCJ0"/>
<sequence length="171" mass="19309">MAAAISKTSAITTTTTTTTSSAMKLIVRRFYSDIWNKFDTTPSLVDELISPTVAFRGTLEHGTTDREGFKRYVREIEASFPDFYQRVEQLWVDSENETCIARMHWSATHSKDFRGYAATGRRFEYPGVGIFRIVNGKIQDVWAVGDTWGMFKVISGVEDKQKGTEVVDGKS</sequence>
<dbReference type="Pfam" id="PF07366">
    <property type="entry name" value="SnoaL"/>
    <property type="match status" value="1"/>
</dbReference>
<keyword evidence="2" id="KW-1185">Reference proteome</keyword>
<dbReference type="PANTHER" id="PTHR38436:SF1">
    <property type="entry name" value="ESTER CYCLASE"/>
    <property type="match status" value="1"/>
</dbReference>
<evidence type="ECO:0000313" key="2">
    <source>
        <dbReference type="Proteomes" id="UP000077002"/>
    </source>
</evidence>
<comment type="caution">
    <text evidence="1">The sequence shown here is derived from an EMBL/GenBank/DDBJ whole genome shotgun (WGS) entry which is preliminary data.</text>
</comment>